<sequence>GLIGNPEILFLDEPTTGFDPQARRAAWEMVRGLEELGCTVVLTTHYMEEAEFLANRIAIMADGQIIASETTSDLRRKYTGSQISFQIDREFNSIISEFRTVEDDSLELLEDTFILRTSDPTASLYRLTSVAKDNNFQLNNLVVRQATLEDIYLSILDTHQRN</sequence>
<accession>A0A382NE55</accession>
<proteinExistence type="predicted"/>
<dbReference type="AlphaFoldDB" id="A0A382NE55"/>
<protein>
    <recommendedName>
        <fullName evidence="2">DUF4162 domain-containing protein</fullName>
    </recommendedName>
</protein>
<evidence type="ECO:0008006" key="2">
    <source>
        <dbReference type="Google" id="ProtNLM"/>
    </source>
</evidence>
<gene>
    <name evidence="1" type="ORF">METZ01_LOCUS312337</name>
</gene>
<dbReference type="PANTHER" id="PTHR43582:SF2">
    <property type="entry name" value="LINEARMYCIN RESISTANCE ATP-BINDING PROTEIN LNRL"/>
    <property type="match status" value="1"/>
</dbReference>
<feature type="non-terminal residue" evidence="1">
    <location>
        <position position="1"/>
    </location>
</feature>
<organism evidence="1">
    <name type="scientific">marine metagenome</name>
    <dbReference type="NCBI Taxonomy" id="408172"/>
    <lineage>
        <taxon>unclassified sequences</taxon>
        <taxon>metagenomes</taxon>
        <taxon>ecological metagenomes</taxon>
    </lineage>
</organism>
<dbReference type="EMBL" id="UINC01099876">
    <property type="protein sequence ID" value="SVC59483.1"/>
    <property type="molecule type" value="Genomic_DNA"/>
</dbReference>
<name>A0A382NE55_9ZZZZ</name>
<reference evidence="1" key="1">
    <citation type="submission" date="2018-05" db="EMBL/GenBank/DDBJ databases">
        <authorList>
            <person name="Lanie J.A."/>
            <person name="Ng W.-L."/>
            <person name="Kazmierczak K.M."/>
            <person name="Andrzejewski T.M."/>
            <person name="Davidsen T.M."/>
            <person name="Wayne K.J."/>
            <person name="Tettelin H."/>
            <person name="Glass J.I."/>
            <person name="Rusch D."/>
            <person name="Podicherti R."/>
            <person name="Tsui H.-C.T."/>
            <person name="Winkler M.E."/>
        </authorList>
    </citation>
    <scope>NUCLEOTIDE SEQUENCE</scope>
</reference>
<dbReference type="InterPro" id="IPR027417">
    <property type="entry name" value="P-loop_NTPase"/>
</dbReference>
<dbReference type="Gene3D" id="3.40.50.300">
    <property type="entry name" value="P-loop containing nucleotide triphosphate hydrolases"/>
    <property type="match status" value="1"/>
</dbReference>
<dbReference type="PANTHER" id="PTHR43582">
    <property type="entry name" value="LINEARMYCIN RESISTANCE ATP-BINDING PROTEIN LNRL"/>
    <property type="match status" value="1"/>
</dbReference>
<dbReference type="SUPFAM" id="SSF52540">
    <property type="entry name" value="P-loop containing nucleoside triphosphate hydrolases"/>
    <property type="match status" value="1"/>
</dbReference>
<evidence type="ECO:0000313" key="1">
    <source>
        <dbReference type="EMBL" id="SVC59483.1"/>
    </source>
</evidence>